<name>A0AAV5QPZ0_9ASCO</name>
<proteinExistence type="predicted"/>
<feature type="compositionally biased region" description="Acidic residues" evidence="1">
    <location>
        <begin position="120"/>
        <end position="136"/>
    </location>
</feature>
<dbReference type="GeneID" id="90074823"/>
<dbReference type="PANTHER" id="PTHR28243:SF1">
    <property type="entry name" value="PYRIDOXAMINE 5'-PHOSPHATE OXIDASE ALR4036 FAMILY FMN-BINDING DOMAIN-CONTAINING PROTEIN"/>
    <property type="match status" value="1"/>
</dbReference>
<protein>
    <recommendedName>
        <fullName evidence="2">Pyridoxamine 5'-phosphate oxidase Alr4036 family FMN-binding domain-containing protein</fullName>
    </recommendedName>
</protein>
<comment type="caution">
    <text evidence="3">The sequence shown here is derived from an EMBL/GenBank/DDBJ whole genome shotgun (WGS) entry which is preliminary data.</text>
</comment>
<feature type="region of interest" description="Disordered" evidence="1">
    <location>
        <begin position="116"/>
        <end position="160"/>
    </location>
</feature>
<dbReference type="SUPFAM" id="SSF50475">
    <property type="entry name" value="FMN-binding split barrel"/>
    <property type="match status" value="1"/>
</dbReference>
<reference evidence="3 4" key="1">
    <citation type="journal article" date="2023" name="Elife">
        <title>Identification of key yeast species and microbe-microbe interactions impacting larval growth of Drosophila in the wild.</title>
        <authorList>
            <person name="Mure A."/>
            <person name="Sugiura Y."/>
            <person name="Maeda R."/>
            <person name="Honda K."/>
            <person name="Sakurai N."/>
            <person name="Takahashi Y."/>
            <person name="Watada M."/>
            <person name="Katoh T."/>
            <person name="Gotoh A."/>
            <person name="Gotoh Y."/>
            <person name="Taniguchi I."/>
            <person name="Nakamura K."/>
            <person name="Hayashi T."/>
            <person name="Katayama T."/>
            <person name="Uemura T."/>
            <person name="Hattori Y."/>
        </authorList>
    </citation>
    <scope>NUCLEOTIDE SEQUENCE [LARGE SCALE GENOMIC DNA]</scope>
    <source>
        <strain evidence="3 4">SC-9</strain>
    </source>
</reference>
<dbReference type="InterPro" id="IPR024624">
    <property type="entry name" value="Pyridox_Oxase_Alr4036_FMN-bd"/>
</dbReference>
<dbReference type="Gene3D" id="2.30.110.10">
    <property type="entry name" value="Electron Transport, Fmn-binding Protein, Chain A"/>
    <property type="match status" value="1"/>
</dbReference>
<evidence type="ECO:0000313" key="4">
    <source>
        <dbReference type="Proteomes" id="UP001360560"/>
    </source>
</evidence>
<evidence type="ECO:0000256" key="1">
    <source>
        <dbReference type="SAM" id="MobiDB-lite"/>
    </source>
</evidence>
<feature type="domain" description="Pyridoxamine 5'-phosphate oxidase Alr4036 family FMN-binding" evidence="2">
    <location>
        <begin position="5"/>
        <end position="99"/>
    </location>
</feature>
<dbReference type="Pfam" id="PF12766">
    <property type="entry name" value="Pyridox_oxase_2"/>
    <property type="match status" value="1"/>
</dbReference>
<dbReference type="PANTHER" id="PTHR28243">
    <property type="entry name" value="AGL049CP"/>
    <property type="match status" value="1"/>
</dbReference>
<dbReference type="Proteomes" id="UP001360560">
    <property type="component" value="Unassembled WGS sequence"/>
</dbReference>
<organism evidence="3 4">
    <name type="scientific">Saccharomycopsis crataegensis</name>
    <dbReference type="NCBI Taxonomy" id="43959"/>
    <lineage>
        <taxon>Eukaryota</taxon>
        <taxon>Fungi</taxon>
        <taxon>Dikarya</taxon>
        <taxon>Ascomycota</taxon>
        <taxon>Saccharomycotina</taxon>
        <taxon>Saccharomycetes</taxon>
        <taxon>Saccharomycopsidaceae</taxon>
        <taxon>Saccharomycopsis</taxon>
    </lineage>
</organism>
<dbReference type="RefSeq" id="XP_064853844.1">
    <property type="nucleotide sequence ID" value="XM_064997772.1"/>
</dbReference>
<dbReference type="AlphaFoldDB" id="A0AAV5QPZ0"/>
<evidence type="ECO:0000313" key="3">
    <source>
        <dbReference type="EMBL" id="GMM36848.1"/>
    </source>
</evidence>
<evidence type="ECO:0000259" key="2">
    <source>
        <dbReference type="Pfam" id="PF12766"/>
    </source>
</evidence>
<keyword evidence="4" id="KW-1185">Reference proteome</keyword>
<dbReference type="InterPro" id="IPR012349">
    <property type="entry name" value="Split_barrel_FMN-bd"/>
</dbReference>
<accession>A0AAV5QPZ0</accession>
<sequence length="348" mass="40032">MQCIAPWIPAFKNGLATENKSFVTFSFATIDSKRLIPRVRTCVYRGFLFDDESTNSIIFTTDNRSSKFDELLHNNNVEAVFYLNKSNKQFRFSGSAKLINPSSGVFPNVILPDIANKPYEEDEDNDVEQLSDEDEEKDIKKHNKRNNRTDYEEDDDDDDEVVRIGQPVLHKSGSTISVFKAPADYTIINKVPSRTPSTTETAGMIDEPLNYPLFSPSSLEKIQQRLESQPYNSLNELLLESPEIIYPPTHKDWQQEYQRAWDLLSSRSKSNFKSPKPKTLITEEKRKLLDRISRGVDGKSIEAGKDQCAVVVFLINKVDFYKDSYGNSKRLIYERVNFDQWKESEVVP</sequence>
<feature type="compositionally biased region" description="Acidic residues" evidence="1">
    <location>
        <begin position="151"/>
        <end position="160"/>
    </location>
</feature>
<dbReference type="EMBL" id="BTFZ01000011">
    <property type="protein sequence ID" value="GMM36848.1"/>
    <property type="molecule type" value="Genomic_DNA"/>
</dbReference>
<dbReference type="GO" id="GO:0010181">
    <property type="term" value="F:FMN binding"/>
    <property type="evidence" value="ECO:0007669"/>
    <property type="project" value="InterPro"/>
</dbReference>
<gene>
    <name evidence="3" type="ORF">DASC09_041730</name>
</gene>